<organism evidence="1 2">
    <name type="scientific">Morella rubra</name>
    <name type="common">Chinese bayberry</name>
    <dbReference type="NCBI Taxonomy" id="262757"/>
    <lineage>
        <taxon>Eukaryota</taxon>
        <taxon>Viridiplantae</taxon>
        <taxon>Streptophyta</taxon>
        <taxon>Embryophyta</taxon>
        <taxon>Tracheophyta</taxon>
        <taxon>Spermatophyta</taxon>
        <taxon>Magnoliopsida</taxon>
        <taxon>eudicotyledons</taxon>
        <taxon>Gunneridae</taxon>
        <taxon>Pentapetalae</taxon>
        <taxon>rosids</taxon>
        <taxon>fabids</taxon>
        <taxon>Fagales</taxon>
        <taxon>Myricaceae</taxon>
        <taxon>Morella</taxon>
    </lineage>
</organism>
<reference evidence="1 2" key="1">
    <citation type="journal article" date="2019" name="Plant Biotechnol. J.">
        <title>The red bayberry genome and genetic basis of sex determination.</title>
        <authorList>
            <person name="Jia H.M."/>
            <person name="Jia H.J."/>
            <person name="Cai Q.L."/>
            <person name="Wang Y."/>
            <person name="Zhao H.B."/>
            <person name="Yang W.F."/>
            <person name="Wang G.Y."/>
            <person name="Li Y.H."/>
            <person name="Zhan D.L."/>
            <person name="Shen Y.T."/>
            <person name="Niu Q.F."/>
            <person name="Chang L."/>
            <person name="Qiu J."/>
            <person name="Zhao L."/>
            <person name="Xie H.B."/>
            <person name="Fu W.Y."/>
            <person name="Jin J."/>
            <person name="Li X.W."/>
            <person name="Jiao Y."/>
            <person name="Zhou C.C."/>
            <person name="Tu T."/>
            <person name="Chai C.Y."/>
            <person name="Gao J.L."/>
            <person name="Fan L.J."/>
            <person name="van de Weg E."/>
            <person name="Wang J.Y."/>
            <person name="Gao Z.S."/>
        </authorList>
    </citation>
    <scope>NUCLEOTIDE SEQUENCE [LARGE SCALE GENOMIC DNA]</scope>
    <source>
        <tissue evidence="1">Leaves</tissue>
    </source>
</reference>
<dbReference type="Proteomes" id="UP000516437">
    <property type="component" value="Chromosome 8"/>
</dbReference>
<proteinExistence type="predicted"/>
<dbReference type="Gene3D" id="1.25.40.20">
    <property type="entry name" value="Ankyrin repeat-containing domain"/>
    <property type="match status" value="1"/>
</dbReference>
<sequence length="218" mass="24095">MVALNAKAFCSGEIALRMAVAKGHVHIVEKLVALMSKEDLEILDGSSTTALSRASALGDIQLLECMHQKNKNLLTNSQAEAARGGGGLTMEHSGRSITNVGGQTEQPAWANAFLVELKDNIRTIVRPTHLLCIELQCCLTGLETKLALTNKVLTKELNIMRMELFSVRQQLFELSQSVHTVLIQLQTLVRRVDNMEEHLAHVRDTLGQDLYEPARDLD</sequence>
<evidence type="ECO:0000313" key="2">
    <source>
        <dbReference type="Proteomes" id="UP000516437"/>
    </source>
</evidence>
<accession>A0A6A1URZ7</accession>
<keyword evidence="2" id="KW-1185">Reference proteome</keyword>
<dbReference type="EMBL" id="RXIC02000026">
    <property type="protein sequence ID" value="KAB1203244.1"/>
    <property type="molecule type" value="Genomic_DNA"/>
</dbReference>
<dbReference type="InterPro" id="IPR036770">
    <property type="entry name" value="Ankyrin_rpt-contain_sf"/>
</dbReference>
<dbReference type="AlphaFoldDB" id="A0A6A1URZ7"/>
<dbReference type="SUPFAM" id="SSF48403">
    <property type="entry name" value="Ankyrin repeat"/>
    <property type="match status" value="1"/>
</dbReference>
<gene>
    <name evidence="1" type="ORF">CJ030_MR8G022845</name>
</gene>
<comment type="caution">
    <text evidence="1">The sequence shown here is derived from an EMBL/GenBank/DDBJ whole genome shotgun (WGS) entry which is preliminary data.</text>
</comment>
<name>A0A6A1URZ7_9ROSI</name>
<protein>
    <submittedName>
        <fullName evidence="1">Uncharacterized protein</fullName>
    </submittedName>
</protein>
<evidence type="ECO:0000313" key="1">
    <source>
        <dbReference type="EMBL" id="KAB1203244.1"/>
    </source>
</evidence>
<dbReference type="OrthoDB" id="1925304at2759"/>